<dbReference type="Proteomes" id="UP000252915">
    <property type="component" value="Unassembled WGS sequence"/>
</dbReference>
<dbReference type="GO" id="GO:0009252">
    <property type="term" value="P:peptidoglycan biosynthetic process"/>
    <property type="evidence" value="ECO:0007669"/>
    <property type="project" value="UniProtKB-UniRule"/>
</dbReference>
<gene>
    <name evidence="14" type="primary">murC</name>
    <name evidence="19" type="ORF">DBW92_00615</name>
</gene>
<evidence type="ECO:0000313" key="19">
    <source>
        <dbReference type="EMBL" id="RCL45474.1"/>
    </source>
</evidence>
<proteinExistence type="inferred from homology"/>
<evidence type="ECO:0000256" key="10">
    <source>
        <dbReference type="ARBA" id="ARBA00022984"/>
    </source>
</evidence>
<organism evidence="19 20">
    <name type="scientific">SAR86 cluster bacterium</name>
    <dbReference type="NCBI Taxonomy" id="2030880"/>
    <lineage>
        <taxon>Bacteria</taxon>
        <taxon>Pseudomonadati</taxon>
        <taxon>Pseudomonadota</taxon>
        <taxon>Gammaproteobacteria</taxon>
        <taxon>SAR86 cluster</taxon>
    </lineage>
</organism>
<keyword evidence="9 14" id="KW-0133">Cell shape</keyword>
<comment type="catalytic activity">
    <reaction evidence="13 14">
        <text>UDP-N-acetyl-alpha-D-muramate + L-alanine + ATP = UDP-N-acetyl-alpha-D-muramoyl-L-alanine + ADP + phosphate + H(+)</text>
        <dbReference type="Rhea" id="RHEA:23372"/>
        <dbReference type="ChEBI" id="CHEBI:15378"/>
        <dbReference type="ChEBI" id="CHEBI:30616"/>
        <dbReference type="ChEBI" id="CHEBI:43474"/>
        <dbReference type="ChEBI" id="CHEBI:57972"/>
        <dbReference type="ChEBI" id="CHEBI:70757"/>
        <dbReference type="ChEBI" id="CHEBI:83898"/>
        <dbReference type="ChEBI" id="CHEBI:456216"/>
        <dbReference type="EC" id="6.3.2.8"/>
    </reaction>
</comment>
<reference evidence="19 20" key="1">
    <citation type="journal article" date="2018" name="Microbiome">
        <title>Fine metagenomic profile of the Mediterranean stratified and mixed water columns revealed by assembly and recruitment.</title>
        <authorList>
            <person name="Haro-Moreno J.M."/>
            <person name="Lopez-Perez M."/>
            <person name="De La Torre J.R."/>
            <person name="Picazo A."/>
            <person name="Camacho A."/>
            <person name="Rodriguez-Valera F."/>
        </authorList>
    </citation>
    <scope>NUCLEOTIDE SEQUENCE [LARGE SCALE GENOMIC DNA]</scope>
    <source>
        <strain evidence="19">MED-G78</strain>
    </source>
</reference>
<dbReference type="Pfam" id="PF08245">
    <property type="entry name" value="Mur_ligase_M"/>
    <property type="match status" value="1"/>
</dbReference>
<comment type="pathway">
    <text evidence="2 14">Cell wall biogenesis; peptidoglycan biosynthesis.</text>
</comment>
<keyword evidence="5 14" id="KW-0436">Ligase</keyword>
<dbReference type="GO" id="GO:0008360">
    <property type="term" value="P:regulation of cell shape"/>
    <property type="evidence" value="ECO:0007669"/>
    <property type="project" value="UniProtKB-KW"/>
</dbReference>
<evidence type="ECO:0000313" key="20">
    <source>
        <dbReference type="Proteomes" id="UP000252915"/>
    </source>
</evidence>
<dbReference type="InterPro" id="IPR000713">
    <property type="entry name" value="Mur_ligase_N"/>
</dbReference>
<comment type="subcellular location">
    <subcellularLocation>
        <location evidence="1 14">Cytoplasm</location>
    </subcellularLocation>
</comment>
<dbReference type="Pfam" id="PF02875">
    <property type="entry name" value="Mur_ligase_C"/>
    <property type="match status" value="1"/>
</dbReference>
<dbReference type="Gene3D" id="3.90.190.20">
    <property type="entry name" value="Mur ligase, C-terminal domain"/>
    <property type="match status" value="1"/>
</dbReference>
<dbReference type="GO" id="GO:0005524">
    <property type="term" value="F:ATP binding"/>
    <property type="evidence" value="ECO:0007669"/>
    <property type="project" value="UniProtKB-UniRule"/>
</dbReference>
<keyword evidence="7 14" id="KW-0547">Nucleotide-binding</keyword>
<evidence type="ECO:0000256" key="8">
    <source>
        <dbReference type="ARBA" id="ARBA00022840"/>
    </source>
</evidence>
<feature type="domain" description="Mur ligase C-terminal" evidence="17">
    <location>
        <begin position="315"/>
        <end position="448"/>
    </location>
</feature>
<dbReference type="EC" id="6.3.2.8" evidence="3 14"/>
<dbReference type="InterPro" id="IPR036615">
    <property type="entry name" value="Mur_ligase_C_dom_sf"/>
</dbReference>
<dbReference type="PANTHER" id="PTHR43445:SF3">
    <property type="entry name" value="UDP-N-ACETYLMURAMATE--L-ALANINE LIGASE"/>
    <property type="match status" value="1"/>
</dbReference>
<evidence type="ECO:0000256" key="7">
    <source>
        <dbReference type="ARBA" id="ARBA00022741"/>
    </source>
</evidence>
<evidence type="ECO:0000256" key="3">
    <source>
        <dbReference type="ARBA" id="ARBA00012211"/>
    </source>
</evidence>
<keyword evidence="15" id="KW-1133">Transmembrane helix</keyword>
<keyword evidence="4 14" id="KW-0963">Cytoplasm</keyword>
<evidence type="ECO:0000259" key="18">
    <source>
        <dbReference type="Pfam" id="PF08245"/>
    </source>
</evidence>
<keyword evidence="12 14" id="KW-0961">Cell wall biogenesis/degradation</keyword>
<accession>A0A368C8Q6</accession>
<evidence type="ECO:0000256" key="12">
    <source>
        <dbReference type="ARBA" id="ARBA00023316"/>
    </source>
</evidence>
<dbReference type="GO" id="GO:0071555">
    <property type="term" value="P:cell wall organization"/>
    <property type="evidence" value="ECO:0007669"/>
    <property type="project" value="UniProtKB-KW"/>
</dbReference>
<evidence type="ECO:0000256" key="2">
    <source>
        <dbReference type="ARBA" id="ARBA00004752"/>
    </source>
</evidence>
<comment type="caution">
    <text evidence="19">The sequence shown here is derived from an EMBL/GenBank/DDBJ whole genome shotgun (WGS) entry which is preliminary data.</text>
</comment>
<dbReference type="InterPro" id="IPR004101">
    <property type="entry name" value="Mur_ligase_C"/>
</dbReference>
<comment type="function">
    <text evidence="14">Cell wall formation.</text>
</comment>
<dbReference type="EMBL" id="QOPI01000002">
    <property type="protein sequence ID" value="RCL45474.1"/>
    <property type="molecule type" value="Genomic_DNA"/>
</dbReference>
<dbReference type="AlphaFoldDB" id="A0A368C8Q6"/>
<dbReference type="InterPro" id="IPR050061">
    <property type="entry name" value="MurCDEF_pg_biosynth"/>
</dbReference>
<evidence type="ECO:0000256" key="15">
    <source>
        <dbReference type="SAM" id="Phobius"/>
    </source>
</evidence>
<sequence length="463" mass="51727">MNPLKKIKHIHFVGIGGSGMIGIAYLLLRKGYKISGSDIQKSKSLTNLKKLGAKVFYSHKEKNVGKADLLVMSSAIRNSNPEYRFAKRNGITIIPRAQMLGSLMRGYESIAVAGSHGKTTTTSMIASIFSEALLSPTYIVGGKVLGIGKNSELGSGNYLIAEADESDGSFLHLHPDVGVFTNIDNDHLSFFDNDIEKLLKSFQMFAENIPFYGALIINKDDKNIKKVAKKIPRRQISFGFSSRSDYQIKDIYYKNKHQYFHLIDHFKNKTYKFSLPLAGIHNVYNAASAIAASFEEGVALKYVQRGLKNFTGVSRRFEKHNLKIDKKEITLIDDYGHHPEEIKSTINAIYQAFPNKKICMVFQPHRYTRTAQLYNDFIEVLSLPDSLFLLDIYEASETPIKGISSKKLLESIKQNGKSNACHSSDKSIINDIKSSSNDFDILVTQGAGSVSLICAAIKTKWQI</sequence>
<dbReference type="InterPro" id="IPR036565">
    <property type="entry name" value="Mur-like_cat_sf"/>
</dbReference>
<feature type="domain" description="Mur ligase N-terminal catalytic" evidence="16">
    <location>
        <begin position="9"/>
        <end position="107"/>
    </location>
</feature>
<evidence type="ECO:0000256" key="13">
    <source>
        <dbReference type="ARBA" id="ARBA00047833"/>
    </source>
</evidence>
<dbReference type="SUPFAM" id="SSF53244">
    <property type="entry name" value="MurD-like peptide ligases, peptide-binding domain"/>
    <property type="match status" value="1"/>
</dbReference>
<evidence type="ECO:0000256" key="1">
    <source>
        <dbReference type="ARBA" id="ARBA00004496"/>
    </source>
</evidence>
<protein>
    <recommendedName>
        <fullName evidence="3 14">UDP-N-acetylmuramate--L-alanine ligase</fullName>
        <ecNumber evidence="3 14">6.3.2.8</ecNumber>
    </recommendedName>
    <alternativeName>
        <fullName evidence="14">UDP-N-acetylmuramoyl-L-alanine synthetase</fullName>
    </alternativeName>
</protein>
<keyword evidence="8 14" id="KW-0067">ATP-binding</keyword>
<dbReference type="PANTHER" id="PTHR43445">
    <property type="entry name" value="UDP-N-ACETYLMURAMATE--L-ALANINE LIGASE-RELATED"/>
    <property type="match status" value="1"/>
</dbReference>
<dbReference type="GO" id="GO:0051301">
    <property type="term" value="P:cell division"/>
    <property type="evidence" value="ECO:0007669"/>
    <property type="project" value="UniProtKB-KW"/>
</dbReference>
<evidence type="ECO:0000256" key="6">
    <source>
        <dbReference type="ARBA" id="ARBA00022618"/>
    </source>
</evidence>
<dbReference type="InterPro" id="IPR005758">
    <property type="entry name" value="UDP-N-AcMur_Ala_ligase_MurC"/>
</dbReference>
<keyword evidence="6 14" id="KW-0132">Cell division</keyword>
<keyword evidence="10 14" id="KW-0573">Peptidoglycan synthesis</keyword>
<keyword evidence="15" id="KW-0472">Membrane</keyword>
<evidence type="ECO:0000259" key="17">
    <source>
        <dbReference type="Pfam" id="PF02875"/>
    </source>
</evidence>
<dbReference type="SUPFAM" id="SSF51984">
    <property type="entry name" value="MurCD N-terminal domain"/>
    <property type="match status" value="1"/>
</dbReference>
<comment type="similarity">
    <text evidence="14">Belongs to the MurCDEF family.</text>
</comment>
<evidence type="ECO:0000256" key="11">
    <source>
        <dbReference type="ARBA" id="ARBA00023306"/>
    </source>
</evidence>
<evidence type="ECO:0000259" key="16">
    <source>
        <dbReference type="Pfam" id="PF01225"/>
    </source>
</evidence>
<evidence type="ECO:0000256" key="9">
    <source>
        <dbReference type="ARBA" id="ARBA00022960"/>
    </source>
</evidence>
<feature type="domain" description="Mur ligase central" evidence="18">
    <location>
        <begin position="112"/>
        <end position="292"/>
    </location>
</feature>
<keyword evidence="11 14" id="KW-0131">Cell cycle</keyword>
<evidence type="ECO:0000256" key="4">
    <source>
        <dbReference type="ARBA" id="ARBA00022490"/>
    </source>
</evidence>
<dbReference type="HAMAP" id="MF_00046">
    <property type="entry name" value="MurC"/>
    <property type="match status" value="1"/>
</dbReference>
<dbReference type="Gene3D" id="3.40.50.720">
    <property type="entry name" value="NAD(P)-binding Rossmann-like Domain"/>
    <property type="match status" value="1"/>
</dbReference>
<dbReference type="InterPro" id="IPR013221">
    <property type="entry name" value="Mur_ligase_cen"/>
</dbReference>
<dbReference type="Gene3D" id="3.40.1190.10">
    <property type="entry name" value="Mur-like, catalytic domain"/>
    <property type="match status" value="1"/>
</dbReference>
<dbReference type="GO" id="GO:0008763">
    <property type="term" value="F:UDP-N-acetylmuramate-L-alanine ligase activity"/>
    <property type="evidence" value="ECO:0007669"/>
    <property type="project" value="UniProtKB-UniRule"/>
</dbReference>
<evidence type="ECO:0000256" key="5">
    <source>
        <dbReference type="ARBA" id="ARBA00022598"/>
    </source>
</evidence>
<feature type="transmembrane region" description="Helical" evidence="15">
    <location>
        <begin position="12"/>
        <end position="28"/>
    </location>
</feature>
<evidence type="ECO:0000256" key="14">
    <source>
        <dbReference type="HAMAP-Rule" id="MF_00046"/>
    </source>
</evidence>
<feature type="binding site" evidence="14">
    <location>
        <begin position="114"/>
        <end position="120"/>
    </location>
    <ligand>
        <name>ATP</name>
        <dbReference type="ChEBI" id="CHEBI:30616"/>
    </ligand>
</feature>
<dbReference type="GO" id="GO:0005737">
    <property type="term" value="C:cytoplasm"/>
    <property type="evidence" value="ECO:0007669"/>
    <property type="project" value="UniProtKB-SubCell"/>
</dbReference>
<keyword evidence="15" id="KW-0812">Transmembrane</keyword>
<dbReference type="UniPathway" id="UPA00219"/>
<dbReference type="SUPFAM" id="SSF53623">
    <property type="entry name" value="MurD-like peptide ligases, catalytic domain"/>
    <property type="match status" value="1"/>
</dbReference>
<dbReference type="Pfam" id="PF01225">
    <property type="entry name" value="Mur_ligase"/>
    <property type="match status" value="1"/>
</dbReference>
<dbReference type="NCBIfam" id="TIGR01082">
    <property type="entry name" value="murC"/>
    <property type="match status" value="1"/>
</dbReference>
<name>A0A368C8Q6_9GAMM</name>